<name>A0A1H8A380_9FLAO</name>
<gene>
    <name evidence="2" type="ORF">SAMN05421856_10582</name>
</gene>
<feature type="transmembrane region" description="Helical" evidence="1">
    <location>
        <begin position="112"/>
        <end position="130"/>
    </location>
</feature>
<dbReference type="STRING" id="295069.SAMN05421856_10582"/>
<dbReference type="Proteomes" id="UP000199450">
    <property type="component" value="Unassembled WGS sequence"/>
</dbReference>
<dbReference type="RefSeq" id="WP_090000207.1">
    <property type="nucleotide sequence ID" value="NZ_FOBV01000005.1"/>
</dbReference>
<dbReference type="AlphaFoldDB" id="A0A1H8A380"/>
<sequence length="209" mass="25414">MHQVLFFAALFIGIIPYSILIKRKKTFDFKESIIPFVCLTAIATLYEFFGSVILKINTSYWWQLYSLLEFSTLYYFFYKLFGSSYKKTFLVFVIFLSFTYILSFVFWEEKFITIAINKLPLTFFVFTFSFKWYRELFQKMDIENPWQNSTFYFISGISIYYSSTFFLFLLSKYMFIDNGYLYDYWLINVFATLILRVFLIVGVWKMRQN</sequence>
<feature type="transmembrane region" description="Helical" evidence="1">
    <location>
        <begin position="151"/>
        <end position="170"/>
    </location>
</feature>
<feature type="transmembrane region" description="Helical" evidence="1">
    <location>
        <begin position="89"/>
        <end position="106"/>
    </location>
</feature>
<evidence type="ECO:0008006" key="4">
    <source>
        <dbReference type="Google" id="ProtNLM"/>
    </source>
</evidence>
<feature type="transmembrane region" description="Helical" evidence="1">
    <location>
        <begin position="60"/>
        <end position="77"/>
    </location>
</feature>
<keyword evidence="1" id="KW-0812">Transmembrane</keyword>
<dbReference type="EMBL" id="FOBV01000005">
    <property type="protein sequence ID" value="SEM65205.1"/>
    <property type="molecule type" value="Genomic_DNA"/>
</dbReference>
<accession>A0A1H8A380</accession>
<feature type="transmembrane region" description="Helical" evidence="1">
    <location>
        <begin position="33"/>
        <end position="54"/>
    </location>
</feature>
<evidence type="ECO:0000313" key="3">
    <source>
        <dbReference type="Proteomes" id="UP000199450"/>
    </source>
</evidence>
<proteinExistence type="predicted"/>
<protein>
    <recommendedName>
        <fullName evidence="4">YhhN-like protein</fullName>
    </recommendedName>
</protein>
<evidence type="ECO:0000313" key="2">
    <source>
        <dbReference type="EMBL" id="SEM65205.1"/>
    </source>
</evidence>
<keyword evidence="3" id="KW-1185">Reference proteome</keyword>
<keyword evidence="1" id="KW-0472">Membrane</keyword>
<organism evidence="2 3">
    <name type="scientific">Chryseobacterium taichungense</name>
    <dbReference type="NCBI Taxonomy" id="295069"/>
    <lineage>
        <taxon>Bacteria</taxon>
        <taxon>Pseudomonadati</taxon>
        <taxon>Bacteroidota</taxon>
        <taxon>Flavobacteriia</taxon>
        <taxon>Flavobacteriales</taxon>
        <taxon>Weeksellaceae</taxon>
        <taxon>Chryseobacterium group</taxon>
        <taxon>Chryseobacterium</taxon>
    </lineage>
</organism>
<feature type="transmembrane region" description="Helical" evidence="1">
    <location>
        <begin position="182"/>
        <end position="204"/>
    </location>
</feature>
<feature type="transmembrane region" description="Helical" evidence="1">
    <location>
        <begin position="6"/>
        <end position="21"/>
    </location>
</feature>
<evidence type="ECO:0000256" key="1">
    <source>
        <dbReference type="SAM" id="Phobius"/>
    </source>
</evidence>
<dbReference type="OrthoDB" id="1366120at2"/>
<keyword evidence="1" id="KW-1133">Transmembrane helix</keyword>
<reference evidence="3" key="1">
    <citation type="submission" date="2016-10" db="EMBL/GenBank/DDBJ databases">
        <authorList>
            <person name="Varghese N."/>
            <person name="Submissions S."/>
        </authorList>
    </citation>
    <scope>NUCLEOTIDE SEQUENCE [LARGE SCALE GENOMIC DNA]</scope>
    <source>
        <strain evidence="3">DSM 17453</strain>
    </source>
</reference>